<accession>A0A1C6U9X4</accession>
<evidence type="ECO:0000313" key="1">
    <source>
        <dbReference type="EMBL" id="SCL50659.1"/>
    </source>
</evidence>
<dbReference type="RefSeq" id="WP_176737269.1">
    <property type="nucleotide sequence ID" value="NZ_FMHZ01000002.1"/>
</dbReference>
<evidence type="ECO:0000313" key="2">
    <source>
        <dbReference type="Proteomes" id="UP000199001"/>
    </source>
</evidence>
<sequence>MTLDDDGGLLDPYKAKVLLRLLLAAGAGRAEIAAALARHGWRRGSLDCAGDRRATTAG</sequence>
<dbReference type="EMBL" id="FMHZ01000002">
    <property type="protein sequence ID" value="SCL50659.1"/>
    <property type="molecule type" value="Genomic_DNA"/>
</dbReference>
<dbReference type="STRING" id="47855.GA0070606_1670"/>
<reference evidence="2" key="1">
    <citation type="submission" date="2016-06" db="EMBL/GenBank/DDBJ databases">
        <authorList>
            <person name="Varghese N."/>
            <person name="Submissions Spin"/>
        </authorList>
    </citation>
    <scope>NUCLEOTIDE SEQUENCE [LARGE SCALE GENOMIC DNA]</scope>
    <source>
        <strain evidence="2">DSM 43903</strain>
    </source>
</reference>
<protein>
    <submittedName>
        <fullName evidence="1">Uncharacterized protein</fullName>
    </submittedName>
</protein>
<dbReference type="AlphaFoldDB" id="A0A1C6U9X4"/>
<name>A0A1C6U9X4_9ACTN</name>
<organism evidence="1 2">
    <name type="scientific">Micromonospora citrea</name>
    <dbReference type="NCBI Taxonomy" id="47855"/>
    <lineage>
        <taxon>Bacteria</taxon>
        <taxon>Bacillati</taxon>
        <taxon>Actinomycetota</taxon>
        <taxon>Actinomycetes</taxon>
        <taxon>Micromonosporales</taxon>
        <taxon>Micromonosporaceae</taxon>
        <taxon>Micromonospora</taxon>
    </lineage>
</organism>
<gene>
    <name evidence="1" type="ORF">GA0070606_1670</name>
</gene>
<keyword evidence="2" id="KW-1185">Reference proteome</keyword>
<proteinExistence type="predicted"/>
<dbReference type="Proteomes" id="UP000199001">
    <property type="component" value="Unassembled WGS sequence"/>
</dbReference>